<gene>
    <name evidence="1" type="ORF">FYJ35_10075</name>
</gene>
<evidence type="ECO:0000313" key="2">
    <source>
        <dbReference type="Proteomes" id="UP000481852"/>
    </source>
</evidence>
<dbReference type="AlphaFoldDB" id="A0A6L5X7I7"/>
<dbReference type="EMBL" id="VULZ01000011">
    <property type="protein sequence ID" value="MSS15378.1"/>
    <property type="molecule type" value="Genomic_DNA"/>
</dbReference>
<dbReference type="RefSeq" id="WP_154526169.1">
    <property type="nucleotide sequence ID" value="NZ_JAXFDQ010000011.1"/>
</dbReference>
<organism evidence="1 2">
    <name type="scientific">Porcincola intestinalis</name>
    <dbReference type="NCBI Taxonomy" id="2606632"/>
    <lineage>
        <taxon>Bacteria</taxon>
        <taxon>Bacillati</taxon>
        <taxon>Bacillota</taxon>
        <taxon>Clostridia</taxon>
        <taxon>Lachnospirales</taxon>
        <taxon>Lachnospiraceae</taxon>
        <taxon>Porcincola</taxon>
    </lineage>
</organism>
<reference evidence="1 2" key="1">
    <citation type="submission" date="2019-08" db="EMBL/GenBank/DDBJ databases">
        <title>In-depth cultivation of the pig gut microbiome towards novel bacterial diversity and tailored functional studies.</title>
        <authorList>
            <person name="Wylensek D."/>
            <person name="Hitch T.C.A."/>
            <person name="Clavel T."/>
        </authorList>
    </citation>
    <scope>NUCLEOTIDE SEQUENCE [LARGE SCALE GENOMIC DNA]</scope>
    <source>
        <strain evidence="1 2">Oil+RF-744-WCA-WT-11</strain>
    </source>
</reference>
<comment type="caution">
    <text evidence="1">The sequence shown here is derived from an EMBL/GenBank/DDBJ whole genome shotgun (WGS) entry which is preliminary data.</text>
</comment>
<dbReference type="Proteomes" id="UP000481852">
    <property type="component" value="Unassembled WGS sequence"/>
</dbReference>
<evidence type="ECO:0000313" key="1">
    <source>
        <dbReference type="EMBL" id="MSS15378.1"/>
    </source>
</evidence>
<name>A0A6L5X7I7_9FIRM</name>
<protein>
    <submittedName>
        <fullName evidence="1">Uncharacterized protein</fullName>
    </submittedName>
</protein>
<accession>A0A6L5X7I7</accession>
<proteinExistence type="predicted"/>
<sequence length="61" mass="7103">MEKKPAHLPAFLIACVMIQKNIMAGLSCYCVEDDGSIVRKNMRIMINLYEYHKHLDHQKRG</sequence>
<dbReference type="PROSITE" id="PS51257">
    <property type="entry name" value="PROKAR_LIPOPROTEIN"/>
    <property type="match status" value="1"/>
</dbReference>
<keyword evidence="2" id="KW-1185">Reference proteome</keyword>